<keyword evidence="1" id="KW-0732">Signal</keyword>
<dbReference type="PANTHER" id="PTHR35936">
    <property type="entry name" value="MEMBRANE-BOUND LYTIC MUREIN TRANSGLYCOSYLASE F"/>
    <property type="match status" value="1"/>
</dbReference>
<dbReference type="AlphaFoldDB" id="A0A0N1MNU3"/>
<dbReference type="Pfam" id="PF00497">
    <property type="entry name" value="SBP_bac_3"/>
    <property type="match status" value="1"/>
</dbReference>
<dbReference type="EMBL" id="JNOC01000051">
    <property type="protein sequence ID" value="KPH55216.1"/>
    <property type="molecule type" value="Genomic_DNA"/>
</dbReference>
<protein>
    <submittedName>
        <fullName evidence="4">Amino acid ABC transporter substrate-binding protein</fullName>
    </submittedName>
</protein>
<dbReference type="GO" id="GO:0016020">
    <property type="term" value="C:membrane"/>
    <property type="evidence" value="ECO:0007669"/>
    <property type="project" value="InterPro"/>
</dbReference>
<evidence type="ECO:0000259" key="3">
    <source>
        <dbReference type="SMART" id="SM00079"/>
    </source>
</evidence>
<comment type="caution">
    <text evidence="4">The sequence shown here is derived from an EMBL/GenBank/DDBJ whole genome shotgun (WGS) entry which is preliminary data.</text>
</comment>
<feature type="domain" description="Solute-binding protein family 3/N-terminal" evidence="2">
    <location>
        <begin position="29"/>
        <end position="243"/>
    </location>
</feature>
<dbReference type="InterPro" id="IPR001320">
    <property type="entry name" value="Iontro_rcpt_C"/>
</dbReference>
<organism evidence="4 5">
    <name type="scientific">Helicobacter pullorum</name>
    <dbReference type="NCBI Taxonomy" id="35818"/>
    <lineage>
        <taxon>Bacteria</taxon>
        <taxon>Pseudomonadati</taxon>
        <taxon>Campylobacterota</taxon>
        <taxon>Epsilonproteobacteria</taxon>
        <taxon>Campylobacterales</taxon>
        <taxon>Helicobacteraceae</taxon>
        <taxon>Helicobacter</taxon>
    </lineage>
</organism>
<accession>A0A0N1MNU3</accession>
<feature type="domain" description="Ionotropic glutamate receptor C-terminal" evidence="3">
    <location>
        <begin position="29"/>
        <end position="236"/>
    </location>
</feature>
<name>A0A0N1MNU3_9HELI</name>
<reference evidence="4 5" key="1">
    <citation type="submission" date="2014-06" db="EMBL/GenBank/DDBJ databases">
        <title>Helicobacter pullorum isolates in fresh chicken meat - phenotypic and genotypic features.</title>
        <authorList>
            <person name="Borges V."/>
            <person name="Santos A."/>
            <person name="Correia C.B."/>
            <person name="Saraiva M."/>
            <person name="Menard A."/>
            <person name="Vieira L."/>
            <person name="Sampaio D.A."/>
            <person name="Gomes J.P."/>
            <person name="Oleastro M."/>
        </authorList>
    </citation>
    <scope>NUCLEOTIDE SEQUENCE [LARGE SCALE GENOMIC DNA]</scope>
    <source>
        <strain evidence="4 5">229334/12</strain>
    </source>
</reference>
<sequence>MIKNMMKFLLAVLVVALVFGCQKNEKGSKVYVGTNAEFAPFEYREGKNIVGFDIDLIKEIARISGFEIEFVDMQFDGLLPALESGKIDLIISGMTATEDRKKFVDFSSPYYSTKQAILVYQDEQKIQNFDDLVGRKVGVVLGFTGDILVSKIPNIQSQKFNAASEVILALKSKKIEAVVMDYETAKNYAKQNSELKLVQTDFASEEYAIAMRKGNEELLGKINQAIKQIKENGFYDGLIAKYFQ</sequence>
<dbReference type="PATRIC" id="fig|35818.11.peg.1929"/>
<dbReference type="Proteomes" id="UP000037997">
    <property type="component" value="Unassembled WGS sequence"/>
</dbReference>
<dbReference type="Gene3D" id="3.40.190.10">
    <property type="entry name" value="Periplasmic binding protein-like II"/>
    <property type="match status" value="2"/>
</dbReference>
<dbReference type="InterPro" id="IPR001638">
    <property type="entry name" value="Solute-binding_3/MltF_N"/>
</dbReference>
<gene>
    <name evidence="4" type="ORF">HPU229334_09750</name>
</gene>
<evidence type="ECO:0000259" key="2">
    <source>
        <dbReference type="SMART" id="SM00062"/>
    </source>
</evidence>
<dbReference type="SMART" id="SM00062">
    <property type="entry name" value="PBPb"/>
    <property type="match status" value="1"/>
</dbReference>
<evidence type="ECO:0000256" key="1">
    <source>
        <dbReference type="ARBA" id="ARBA00022729"/>
    </source>
</evidence>
<dbReference type="PROSITE" id="PS51257">
    <property type="entry name" value="PROKAR_LIPOPROTEIN"/>
    <property type="match status" value="1"/>
</dbReference>
<evidence type="ECO:0000313" key="5">
    <source>
        <dbReference type="Proteomes" id="UP000037997"/>
    </source>
</evidence>
<dbReference type="RefSeq" id="WP_054198371.1">
    <property type="nucleotide sequence ID" value="NZ_JNOC01000051.1"/>
</dbReference>
<dbReference type="SUPFAM" id="SSF53850">
    <property type="entry name" value="Periplasmic binding protein-like II"/>
    <property type="match status" value="1"/>
</dbReference>
<proteinExistence type="predicted"/>
<dbReference type="PANTHER" id="PTHR35936:SF17">
    <property type="entry name" value="ARGININE-BINDING EXTRACELLULAR PROTEIN ARTP"/>
    <property type="match status" value="1"/>
</dbReference>
<dbReference type="STRING" id="35818.HPU229336_04165"/>
<evidence type="ECO:0000313" key="4">
    <source>
        <dbReference type="EMBL" id="KPH55216.1"/>
    </source>
</evidence>
<dbReference type="GO" id="GO:0015276">
    <property type="term" value="F:ligand-gated monoatomic ion channel activity"/>
    <property type="evidence" value="ECO:0007669"/>
    <property type="project" value="InterPro"/>
</dbReference>
<dbReference type="SMART" id="SM00079">
    <property type="entry name" value="PBPe"/>
    <property type="match status" value="1"/>
</dbReference>
<dbReference type="CDD" id="cd13624">
    <property type="entry name" value="PBP2_Arg_Lys_His"/>
    <property type="match status" value="1"/>
</dbReference>